<sequence length="260" mass="29286">MIDWRDENGEIEEQLKLQVEMQFKNHHSFLINHGLQDCKTVLEIGVGDGTFLRELATAHHDISFTGIDNNPSMVDNASSKCTINMKCAIGDARRPKSIENITAFDAIIMRYILLHADDKSDIINTLSQAMKPGAKLWIIDLDLESFTSVPPSLEFDWIVDQVRAYCESHGPRSNIGSACVQMLASAGFTSINKVIEPLNNRETKLDTLSKFIISEVKFYRSALSKNTNLEDITRINDFLAKLNRDDIFIRYGVSMISAVK</sequence>
<dbReference type="Proteomes" id="UP001597337">
    <property type="component" value="Unassembled WGS sequence"/>
</dbReference>
<dbReference type="EC" id="2.1.1.-" evidence="3"/>
<protein>
    <submittedName>
        <fullName evidence="3">Class I SAM-dependent methyltransferase</fullName>
        <ecNumber evidence="3">2.1.1.-</ecNumber>
    </submittedName>
</protein>
<dbReference type="GO" id="GO:0008168">
    <property type="term" value="F:methyltransferase activity"/>
    <property type="evidence" value="ECO:0007669"/>
    <property type="project" value="UniProtKB-KW"/>
</dbReference>
<dbReference type="GO" id="GO:0032259">
    <property type="term" value="P:methylation"/>
    <property type="evidence" value="ECO:0007669"/>
    <property type="project" value="UniProtKB-KW"/>
</dbReference>
<evidence type="ECO:0000259" key="2">
    <source>
        <dbReference type="Pfam" id="PF13649"/>
    </source>
</evidence>
<dbReference type="RefSeq" id="WP_386025955.1">
    <property type="nucleotide sequence ID" value="NZ_JBHUHX010000018.1"/>
</dbReference>
<dbReference type="SUPFAM" id="SSF53335">
    <property type="entry name" value="S-adenosyl-L-methionine-dependent methyltransferases"/>
    <property type="match status" value="1"/>
</dbReference>
<proteinExistence type="predicted"/>
<dbReference type="InterPro" id="IPR041698">
    <property type="entry name" value="Methyltransf_25"/>
</dbReference>
<dbReference type="InterPro" id="IPR029063">
    <property type="entry name" value="SAM-dependent_MTases_sf"/>
</dbReference>
<reference evidence="4" key="1">
    <citation type="journal article" date="2019" name="Int. J. Syst. Evol. Microbiol.">
        <title>The Global Catalogue of Microorganisms (GCM) 10K type strain sequencing project: providing services to taxonomists for standard genome sequencing and annotation.</title>
        <authorList>
            <consortium name="The Broad Institute Genomics Platform"/>
            <consortium name="The Broad Institute Genome Sequencing Center for Infectious Disease"/>
            <person name="Wu L."/>
            <person name="Ma J."/>
        </authorList>
    </citation>
    <scope>NUCLEOTIDE SEQUENCE [LARGE SCALE GENOMIC DNA]</scope>
    <source>
        <strain evidence="4">KACC 12597</strain>
    </source>
</reference>
<dbReference type="CDD" id="cd02440">
    <property type="entry name" value="AdoMet_MTases"/>
    <property type="match status" value="1"/>
</dbReference>
<keyword evidence="4" id="KW-1185">Reference proteome</keyword>
<comment type="caution">
    <text evidence="3">The sequence shown here is derived from an EMBL/GenBank/DDBJ whole genome shotgun (WGS) entry which is preliminary data.</text>
</comment>
<feature type="domain" description="Methyltransferase" evidence="2">
    <location>
        <begin position="41"/>
        <end position="133"/>
    </location>
</feature>
<keyword evidence="1 3" id="KW-0808">Transferase</keyword>
<keyword evidence="3" id="KW-0489">Methyltransferase</keyword>
<evidence type="ECO:0000313" key="3">
    <source>
        <dbReference type="EMBL" id="MFD2112024.1"/>
    </source>
</evidence>
<dbReference type="Gene3D" id="3.40.50.150">
    <property type="entry name" value="Vaccinia Virus protein VP39"/>
    <property type="match status" value="1"/>
</dbReference>
<gene>
    <name evidence="3" type="ORF">ACFSJC_09255</name>
</gene>
<evidence type="ECO:0000313" key="4">
    <source>
        <dbReference type="Proteomes" id="UP001597337"/>
    </source>
</evidence>
<dbReference type="PANTHER" id="PTHR43861">
    <property type="entry name" value="TRANS-ACONITATE 2-METHYLTRANSFERASE-RELATED"/>
    <property type="match status" value="1"/>
</dbReference>
<dbReference type="Pfam" id="PF13649">
    <property type="entry name" value="Methyltransf_25"/>
    <property type="match status" value="1"/>
</dbReference>
<name>A0ABW4YB89_9GAMM</name>
<dbReference type="EMBL" id="JBHUHX010000018">
    <property type="protein sequence ID" value="MFD2112024.1"/>
    <property type="molecule type" value="Genomic_DNA"/>
</dbReference>
<evidence type="ECO:0000256" key="1">
    <source>
        <dbReference type="ARBA" id="ARBA00022679"/>
    </source>
</evidence>
<accession>A0ABW4YB89</accession>
<organism evidence="3 4">
    <name type="scientific">Thiorhodococcus fuscus</name>
    <dbReference type="NCBI Taxonomy" id="527200"/>
    <lineage>
        <taxon>Bacteria</taxon>
        <taxon>Pseudomonadati</taxon>
        <taxon>Pseudomonadota</taxon>
        <taxon>Gammaproteobacteria</taxon>
        <taxon>Chromatiales</taxon>
        <taxon>Chromatiaceae</taxon>
        <taxon>Thiorhodococcus</taxon>
    </lineage>
</organism>